<sequence length="276" mass="32493">MKRNSLFTSSYFQLIDLFCLRRDLANEAITGSGQESIDEAYRALFHQCKELIPSLLEQGDPNGRHLLNLLSEVDKRLALRVLNEIQLRQSMMQEKNYPFERYIEERLQSDRCISDKNFFLRFVPFFKMMLDKEPVGFVLDLGPERSNLLTLRELVEYGTGARLILFKTESLRFPKEVWHELYLELDFRRETLRVVAQRAQSGYGKRKTHFLYDVFTPLEQGEGQLKIDSNEAKHLNQAWDRVLGLLEQKQVQFDLLDGIFDLREKLKLLLGQHIGF</sequence>
<proteinExistence type="predicted"/>
<gene>
    <name evidence="1" type="ORF">SAMN05421823_11934</name>
</gene>
<reference evidence="1 2" key="1">
    <citation type="submission" date="2016-10" db="EMBL/GenBank/DDBJ databases">
        <authorList>
            <person name="de Groot N.N."/>
        </authorList>
    </citation>
    <scope>NUCLEOTIDE SEQUENCE [LARGE SCALE GENOMIC DNA]</scope>
    <source>
        <strain evidence="1 2">DSM 25186</strain>
    </source>
</reference>
<evidence type="ECO:0000313" key="2">
    <source>
        <dbReference type="Proteomes" id="UP000198510"/>
    </source>
</evidence>
<name>A0A1G9V6P4_9BACT</name>
<keyword evidence="2" id="KW-1185">Reference proteome</keyword>
<dbReference type="Proteomes" id="UP000198510">
    <property type="component" value="Unassembled WGS sequence"/>
</dbReference>
<dbReference type="RefSeq" id="WP_089688586.1">
    <property type="nucleotide sequence ID" value="NZ_FNFO01000019.1"/>
</dbReference>
<accession>A0A1G9V6P4</accession>
<organism evidence="1 2">
    <name type="scientific">Catalinimonas alkaloidigena</name>
    <dbReference type="NCBI Taxonomy" id="1075417"/>
    <lineage>
        <taxon>Bacteria</taxon>
        <taxon>Pseudomonadati</taxon>
        <taxon>Bacteroidota</taxon>
        <taxon>Cytophagia</taxon>
        <taxon>Cytophagales</taxon>
        <taxon>Catalimonadaceae</taxon>
        <taxon>Catalinimonas</taxon>
    </lineage>
</organism>
<dbReference type="AlphaFoldDB" id="A0A1G9V6P4"/>
<dbReference type="EMBL" id="FNFO01000019">
    <property type="protein sequence ID" value="SDM67858.1"/>
    <property type="molecule type" value="Genomic_DNA"/>
</dbReference>
<dbReference type="STRING" id="1075417.SAMN05421823_11934"/>
<protein>
    <submittedName>
        <fullName evidence="1">Uncharacterized protein</fullName>
    </submittedName>
</protein>
<evidence type="ECO:0000313" key="1">
    <source>
        <dbReference type="EMBL" id="SDM67858.1"/>
    </source>
</evidence>